<dbReference type="AlphaFoldDB" id="Q07NQ4"/>
<dbReference type="InterPro" id="IPR016035">
    <property type="entry name" value="Acyl_Trfase/lysoPLipase"/>
</dbReference>
<dbReference type="STRING" id="316055.RPE_2492"/>
<dbReference type="EMBL" id="CP000463">
    <property type="protein sequence ID" value="ABJ06430.1"/>
    <property type="molecule type" value="Genomic_DNA"/>
</dbReference>
<organism evidence="6">
    <name type="scientific">Rhodopseudomonas palustris (strain BisA53)</name>
    <dbReference type="NCBI Taxonomy" id="316055"/>
    <lineage>
        <taxon>Bacteria</taxon>
        <taxon>Pseudomonadati</taxon>
        <taxon>Pseudomonadota</taxon>
        <taxon>Alphaproteobacteria</taxon>
        <taxon>Hyphomicrobiales</taxon>
        <taxon>Nitrobacteraceae</taxon>
        <taxon>Rhodopseudomonas</taxon>
    </lineage>
</organism>
<proteinExistence type="predicted"/>
<name>Q07NQ4_RHOP5</name>
<evidence type="ECO:0000256" key="4">
    <source>
        <dbReference type="PROSITE-ProRule" id="PRU01161"/>
    </source>
</evidence>
<keyword evidence="1 4" id="KW-0378">Hydrolase</keyword>
<dbReference type="GO" id="GO:0016020">
    <property type="term" value="C:membrane"/>
    <property type="evidence" value="ECO:0007669"/>
    <property type="project" value="TreeGrafter"/>
</dbReference>
<evidence type="ECO:0000313" key="6">
    <source>
        <dbReference type="EMBL" id="ABJ06430.1"/>
    </source>
</evidence>
<dbReference type="GO" id="GO:0019369">
    <property type="term" value="P:arachidonate metabolic process"/>
    <property type="evidence" value="ECO:0007669"/>
    <property type="project" value="TreeGrafter"/>
</dbReference>
<protein>
    <submittedName>
        <fullName evidence="6">Patatin</fullName>
    </submittedName>
</protein>
<feature type="short sequence motif" description="DGA/G" evidence="4">
    <location>
        <begin position="191"/>
        <end position="193"/>
    </location>
</feature>
<dbReference type="Gene3D" id="3.40.1090.10">
    <property type="entry name" value="Cytosolic phospholipase A2 catalytic domain"/>
    <property type="match status" value="1"/>
</dbReference>
<dbReference type="Pfam" id="PF01734">
    <property type="entry name" value="Patatin"/>
    <property type="match status" value="1"/>
</dbReference>
<gene>
    <name evidence="6" type="ordered locus">RPE_2492</name>
</gene>
<evidence type="ECO:0000256" key="2">
    <source>
        <dbReference type="ARBA" id="ARBA00022963"/>
    </source>
</evidence>
<dbReference type="NCBIfam" id="NF041079">
    <property type="entry name" value="CBASS_lipase"/>
    <property type="match status" value="1"/>
</dbReference>
<sequence length="348" mass="38270">MTNPPNDQQTFRILSLDGGGIRGVFPAAFLARLEEHLEHPIGHYFDLIAGTSTGGIIAIGLGLGLSAADILKLYVERGPAIFDQQHGPIENFVRRAARSVAHLVVTKHSSEPLRSALEEILGSRKLGESRTRLVIPAWHPVLERVYIYKTAHDPRLETDYRQPAIDAAMATAAAPTFLKPHMTESLVELVDGGVWANNPIGVAATEAVGLLGWPGNKLNILSIGTTNEPGKLPFLRGKLPMALSVTRLFMAGQAHSALGTAKIITGDVHQRRAIWRIDQTVPEGRYTLDNAARISEMRDRAFAEAREQLPELRRHFFGSPAAEFVPCHRLDQYPNSNRELAELQRMAV</sequence>
<dbReference type="GO" id="GO:0047499">
    <property type="term" value="F:calcium-independent phospholipase A2 activity"/>
    <property type="evidence" value="ECO:0007669"/>
    <property type="project" value="TreeGrafter"/>
</dbReference>
<reference evidence="6" key="1">
    <citation type="submission" date="2006-09" db="EMBL/GenBank/DDBJ databases">
        <title>Complete sequence of Rhodopseudomonas palustris BisA53.</title>
        <authorList>
            <consortium name="US DOE Joint Genome Institute"/>
            <person name="Copeland A."/>
            <person name="Lucas S."/>
            <person name="Lapidus A."/>
            <person name="Barry K."/>
            <person name="Detter J.C."/>
            <person name="Glavina del Rio T."/>
            <person name="Hammon N."/>
            <person name="Israni S."/>
            <person name="Dalin E."/>
            <person name="Tice H."/>
            <person name="Pitluck S."/>
            <person name="Chain P."/>
            <person name="Malfatti S."/>
            <person name="Shin M."/>
            <person name="Vergez L."/>
            <person name="Schmutz J."/>
            <person name="Larimer F."/>
            <person name="Land M."/>
            <person name="Hauser L."/>
            <person name="Pelletier D.A."/>
            <person name="Kyrpides N."/>
            <person name="Kim E."/>
            <person name="Harwood C.S."/>
            <person name="Oda Y."/>
            <person name="Richardson P."/>
        </authorList>
    </citation>
    <scope>NUCLEOTIDE SEQUENCE [LARGE SCALE GENOMIC DNA]</scope>
    <source>
        <strain evidence="6">BisA53</strain>
    </source>
</reference>
<keyword evidence="3 4" id="KW-0443">Lipid metabolism</keyword>
<dbReference type="InterPro" id="IPR002641">
    <property type="entry name" value="PNPLA_dom"/>
</dbReference>
<keyword evidence="2 4" id="KW-0442">Lipid degradation</keyword>
<dbReference type="PROSITE" id="PS51635">
    <property type="entry name" value="PNPLA"/>
    <property type="match status" value="1"/>
</dbReference>
<dbReference type="KEGG" id="rpe:RPE_2492"/>
<feature type="short sequence motif" description="GXSXG" evidence="4">
    <location>
        <begin position="50"/>
        <end position="54"/>
    </location>
</feature>
<evidence type="ECO:0000256" key="3">
    <source>
        <dbReference type="ARBA" id="ARBA00023098"/>
    </source>
</evidence>
<dbReference type="GO" id="GO:0016042">
    <property type="term" value="P:lipid catabolic process"/>
    <property type="evidence" value="ECO:0007669"/>
    <property type="project" value="UniProtKB-UniRule"/>
</dbReference>
<feature type="short sequence motif" description="GXGXXG" evidence="4">
    <location>
        <begin position="18"/>
        <end position="23"/>
    </location>
</feature>
<accession>Q07NQ4</accession>
<dbReference type="PANTHER" id="PTHR24185">
    <property type="entry name" value="CALCIUM-INDEPENDENT PHOSPHOLIPASE A2-GAMMA"/>
    <property type="match status" value="1"/>
</dbReference>
<evidence type="ECO:0000256" key="1">
    <source>
        <dbReference type="ARBA" id="ARBA00022801"/>
    </source>
</evidence>
<dbReference type="eggNOG" id="COG3621">
    <property type="taxonomic scope" value="Bacteria"/>
</dbReference>
<feature type="domain" description="PNPLA" evidence="5">
    <location>
        <begin position="14"/>
        <end position="204"/>
    </location>
</feature>
<dbReference type="OrthoDB" id="9807112at2"/>
<feature type="active site" description="Proton acceptor" evidence="4">
    <location>
        <position position="191"/>
    </location>
</feature>
<feature type="active site" description="Nucleophile" evidence="4">
    <location>
        <position position="52"/>
    </location>
</feature>
<dbReference type="SUPFAM" id="SSF52151">
    <property type="entry name" value="FabD/lysophospholipase-like"/>
    <property type="match status" value="1"/>
</dbReference>
<dbReference type="PANTHER" id="PTHR24185:SF1">
    <property type="entry name" value="CALCIUM-INDEPENDENT PHOSPHOLIPASE A2-GAMMA"/>
    <property type="match status" value="1"/>
</dbReference>
<evidence type="ECO:0000259" key="5">
    <source>
        <dbReference type="PROSITE" id="PS51635"/>
    </source>
</evidence>
<dbReference type="HOGENOM" id="CLU_000288_144_9_5"/>
<dbReference type="CDD" id="cd07199">
    <property type="entry name" value="Pat17_PNPLA8_PNPLA9_like"/>
    <property type="match status" value="1"/>
</dbReference>